<dbReference type="AlphaFoldDB" id="A0A1C6SUJ7"/>
<dbReference type="RefSeq" id="WP_091645816.1">
    <property type="nucleotide sequence ID" value="NZ_FMHW01000002.1"/>
</dbReference>
<organism evidence="1 2">
    <name type="scientific">Micromonospora pallida</name>
    <dbReference type="NCBI Taxonomy" id="145854"/>
    <lineage>
        <taxon>Bacteria</taxon>
        <taxon>Bacillati</taxon>
        <taxon>Actinomycetota</taxon>
        <taxon>Actinomycetes</taxon>
        <taxon>Micromonosporales</taxon>
        <taxon>Micromonosporaceae</taxon>
        <taxon>Micromonospora</taxon>
    </lineage>
</organism>
<accession>A0A1C6SUJ7</accession>
<evidence type="ECO:0000313" key="2">
    <source>
        <dbReference type="Proteomes" id="UP000198959"/>
    </source>
</evidence>
<name>A0A1C6SUJ7_9ACTN</name>
<dbReference type="EMBL" id="FMHW01000002">
    <property type="protein sequence ID" value="SCL33049.1"/>
    <property type="molecule type" value="Genomic_DNA"/>
</dbReference>
<reference evidence="2" key="1">
    <citation type="submission" date="2016-06" db="EMBL/GenBank/DDBJ databases">
        <authorList>
            <person name="Varghese N."/>
            <person name="Submissions Spin"/>
        </authorList>
    </citation>
    <scope>NUCLEOTIDE SEQUENCE [LARGE SCALE GENOMIC DNA]</scope>
    <source>
        <strain evidence="2">DSM 43817</strain>
    </source>
</reference>
<dbReference type="OrthoDB" id="5124141at2"/>
<keyword evidence="2" id="KW-1185">Reference proteome</keyword>
<proteinExistence type="predicted"/>
<dbReference type="Pfam" id="PF18143">
    <property type="entry name" value="HAD_SAK_2"/>
    <property type="match status" value="1"/>
</dbReference>
<gene>
    <name evidence="1" type="ORF">GA0074692_3478</name>
</gene>
<protein>
    <recommendedName>
        <fullName evidence="3">NLI interacting factor-like phosphatase</fullName>
    </recommendedName>
</protein>
<sequence length="172" mass="19113">MTALPPIWLLDVDGVLNVTSPAWGGVPDRHQVWSAADSYAYRFCWAPGLIDRIHDLHRDGVVEVVWCTTWCAEADLLERLWALPALRRAFTAPFRDAEASAAKLAAARQVLADGRRLVWTDDLEVPTGGPVYDELTAHGRALLIRPATSHGLRRRHLNEIEIFARNPSTGDA</sequence>
<evidence type="ECO:0008006" key="3">
    <source>
        <dbReference type="Google" id="ProtNLM"/>
    </source>
</evidence>
<dbReference type="Proteomes" id="UP000198959">
    <property type="component" value="Unassembled WGS sequence"/>
</dbReference>
<evidence type="ECO:0000313" key="1">
    <source>
        <dbReference type="EMBL" id="SCL33049.1"/>
    </source>
</evidence>
<dbReference type="STRING" id="145854.GA0074692_3478"/>